<dbReference type="GO" id="GO:0005737">
    <property type="term" value="C:cytoplasm"/>
    <property type="evidence" value="ECO:0007669"/>
    <property type="project" value="TreeGrafter"/>
</dbReference>
<keyword evidence="1 5" id="KW-0808">Transferase</keyword>
<keyword evidence="6" id="KW-1185">Reference proteome</keyword>
<dbReference type="InterPro" id="IPR016181">
    <property type="entry name" value="Acyl_CoA_acyltransferase"/>
</dbReference>
<evidence type="ECO:0000256" key="1">
    <source>
        <dbReference type="ARBA" id="ARBA00022679"/>
    </source>
</evidence>
<organism evidence="5 6">
    <name type="scientific">Herbihabitans rhizosphaerae</name>
    <dbReference type="NCBI Taxonomy" id="1872711"/>
    <lineage>
        <taxon>Bacteria</taxon>
        <taxon>Bacillati</taxon>
        <taxon>Actinomycetota</taxon>
        <taxon>Actinomycetes</taxon>
        <taxon>Pseudonocardiales</taxon>
        <taxon>Pseudonocardiaceae</taxon>
        <taxon>Herbihabitans</taxon>
    </lineage>
</organism>
<evidence type="ECO:0000313" key="5">
    <source>
        <dbReference type="EMBL" id="RZS33884.1"/>
    </source>
</evidence>
<name>A0A4Q7KH75_9PSEU</name>
<evidence type="ECO:0000256" key="3">
    <source>
        <dbReference type="ARBA" id="ARBA00038502"/>
    </source>
</evidence>
<dbReference type="SUPFAM" id="SSF55729">
    <property type="entry name" value="Acyl-CoA N-acyltransferases (Nat)"/>
    <property type="match status" value="1"/>
</dbReference>
<dbReference type="EMBL" id="SGWQ01000010">
    <property type="protein sequence ID" value="RZS33884.1"/>
    <property type="molecule type" value="Genomic_DNA"/>
</dbReference>
<accession>A0A4Q7KH75</accession>
<dbReference type="InterPro" id="IPR000182">
    <property type="entry name" value="GNAT_dom"/>
</dbReference>
<dbReference type="PANTHER" id="PTHR43792">
    <property type="entry name" value="GNAT FAMILY, PUTATIVE (AFU_ORTHOLOGUE AFUA_3G00765)-RELATED-RELATED"/>
    <property type="match status" value="1"/>
</dbReference>
<comment type="caution">
    <text evidence="5">The sequence shown here is derived from an EMBL/GenBank/DDBJ whole genome shotgun (WGS) entry which is preliminary data.</text>
</comment>
<dbReference type="PANTHER" id="PTHR43792:SF8">
    <property type="entry name" value="[RIBOSOMAL PROTEIN US5]-ALANINE N-ACETYLTRANSFERASE"/>
    <property type="match status" value="1"/>
</dbReference>
<keyword evidence="2" id="KW-0012">Acyltransferase</keyword>
<comment type="similarity">
    <text evidence="3">Belongs to the acetyltransferase family. RimJ subfamily.</text>
</comment>
<feature type="domain" description="N-acetyltransferase" evidence="4">
    <location>
        <begin position="1"/>
        <end position="104"/>
    </location>
</feature>
<reference evidence="5 6" key="1">
    <citation type="submission" date="2019-02" db="EMBL/GenBank/DDBJ databases">
        <title>Genomic Encyclopedia of Type Strains, Phase IV (KMG-IV): sequencing the most valuable type-strain genomes for metagenomic binning, comparative biology and taxonomic classification.</title>
        <authorList>
            <person name="Goeker M."/>
        </authorList>
    </citation>
    <scope>NUCLEOTIDE SEQUENCE [LARGE SCALE GENOMIC DNA]</scope>
    <source>
        <strain evidence="5 6">DSM 101727</strain>
    </source>
</reference>
<gene>
    <name evidence="5" type="ORF">EV193_11034</name>
</gene>
<dbReference type="GO" id="GO:0008999">
    <property type="term" value="F:protein-N-terminal-alanine acetyltransferase activity"/>
    <property type="evidence" value="ECO:0007669"/>
    <property type="project" value="TreeGrafter"/>
</dbReference>
<proteinExistence type="inferred from homology"/>
<dbReference type="Pfam" id="PF13302">
    <property type="entry name" value="Acetyltransf_3"/>
    <property type="match status" value="1"/>
</dbReference>
<dbReference type="InterPro" id="IPR051531">
    <property type="entry name" value="N-acetyltransferase"/>
</dbReference>
<sequence>MYQFHVVLAEQSDLVGRVNLFDLTDGVAEVGYRIAERAAGRGVATAVVGEVCRIATTSYELSALFAITTADNTASRSVLARNGFTLAGETTVAGKPGVRYERSL</sequence>
<evidence type="ECO:0000313" key="6">
    <source>
        <dbReference type="Proteomes" id="UP000294257"/>
    </source>
</evidence>
<dbReference type="AlphaFoldDB" id="A0A4Q7KH75"/>
<dbReference type="PROSITE" id="PS51186">
    <property type="entry name" value="GNAT"/>
    <property type="match status" value="1"/>
</dbReference>
<dbReference type="Proteomes" id="UP000294257">
    <property type="component" value="Unassembled WGS sequence"/>
</dbReference>
<evidence type="ECO:0000256" key="2">
    <source>
        <dbReference type="ARBA" id="ARBA00023315"/>
    </source>
</evidence>
<protein>
    <submittedName>
        <fullName evidence="5">Acetyltransferase (GNAT) family protein</fullName>
    </submittedName>
</protein>
<dbReference type="Gene3D" id="3.40.630.30">
    <property type="match status" value="1"/>
</dbReference>
<evidence type="ECO:0000259" key="4">
    <source>
        <dbReference type="PROSITE" id="PS51186"/>
    </source>
</evidence>